<feature type="domain" description="HTH cro/C1-type" evidence="1">
    <location>
        <begin position="7"/>
        <end position="62"/>
    </location>
</feature>
<protein>
    <submittedName>
        <fullName evidence="2">Helix-turn-helix domain-containing protein</fullName>
    </submittedName>
</protein>
<evidence type="ECO:0000313" key="2">
    <source>
        <dbReference type="EMBL" id="SFU39427.1"/>
    </source>
</evidence>
<dbReference type="CDD" id="cd00093">
    <property type="entry name" value="HTH_XRE"/>
    <property type="match status" value="1"/>
</dbReference>
<dbReference type="InterPro" id="IPR001387">
    <property type="entry name" value="Cro/C1-type_HTH"/>
</dbReference>
<dbReference type="InterPro" id="IPR010982">
    <property type="entry name" value="Lambda_DNA-bd_dom_sf"/>
</dbReference>
<sequence length="94" mass="11061">MDLGTLLRICRQRKGLNQAHVARMLHIDRTEVSRIEHNQRPVTIQMLQKWAEVTESGDIIGWYIADMLGADARRWERVLRYEAVVEQLKQTLYA</sequence>
<proteinExistence type="predicted"/>
<dbReference type="EMBL" id="FPBV01000001">
    <property type="protein sequence ID" value="SFU39427.1"/>
    <property type="molecule type" value="Genomic_DNA"/>
</dbReference>
<keyword evidence="3" id="KW-1185">Reference proteome</keyword>
<accession>A0A1I7FTE7</accession>
<dbReference type="GO" id="GO:0003677">
    <property type="term" value="F:DNA binding"/>
    <property type="evidence" value="ECO:0007669"/>
    <property type="project" value="InterPro"/>
</dbReference>
<name>A0A1I7FTE7_9BACL</name>
<dbReference type="Proteomes" id="UP000183508">
    <property type="component" value="Unassembled WGS sequence"/>
</dbReference>
<dbReference type="Gene3D" id="1.10.260.40">
    <property type="entry name" value="lambda repressor-like DNA-binding domains"/>
    <property type="match status" value="1"/>
</dbReference>
<reference evidence="3" key="1">
    <citation type="submission" date="2016-10" db="EMBL/GenBank/DDBJ databases">
        <authorList>
            <person name="Varghese N."/>
        </authorList>
    </citation>
    <scope>NUCLEOTIDE SEQUENCE [LARGE SCALE GENOMIC DNA]</scope>
    <source>
        <strain evidence="3">DSM 17980</strain>
    </source>
</reference>
<dbReference type="AlphaFoldDB" id="A0A1I7FTE7"/>
<dbReference type="Pfam" id="PF01381">
    <property type="entry name" value="HTH_3"/>
    <property type="match status" value="1"/>
</dbReference>
<organism evidence="2 3">
    <name type="scientific">Alicyclobacillus macrosporangiidus</name>
    <dbReference type="NCBI Taxonomy" id="392015"/>
    <lineage>
        <taxon>Bacteria</taxon>
        <taxon>Bacillati</taxon>
        <taxon>Bacillota</taxon>
        <taxon>Bacilli</taxon>
        <taxon>Bacillales</taxon>
        <taxon>Alicyclobacillaceae</taxon>
        <taxon>Alicyclobacillus</taxon>
    </lineage>
</organism>
<dbReference type="SUPFAM" id="SSF47413">
    <property type="entry name" value="lambda repressor-like DNA-binding domains"/>
    <property type="match status" value="1"/>
</dbReference>
<dbReference type="RefSeq" id="WP_175511408.1">
    <property type="nucleotide sequence ID" value="NZ_FPBV01000001.1"/>
</dbReference>
<dbReference type="STRING" id="392015.SAMN05421543_101444"/>
<dbReference type="SMART" id="SM00530">
    <property type="entry name" value="HTH_XRE"/>
    <property type="match status" value="1"/>
</dbReference>
<dbReference type="PROSITE" id="PS50943">
    <property type="entry name" value="HTH_CROC1"/>
    <property type="match status" value="1"/>
</dbReference>
<evidence type="ECO:0000313" key="3">
    <source>
        <dbReference type="Proteomes" id="UP000183508"/>
    </source>
</evidence>
<evidence type="ECO:0000259" key="1">
    <source>
        <dbReference type="PROSITE" id="PS50943"/>
    </source>
</evidence>
<gene>
    <name evidence="2" type="ORF">SAMN05421543_101444</name>
</gene>